<evidence type="ECO:0000259" key="3">
    <source>
        <dbReference type="PROSITE" id="PS50033"/>
    </source>
</evidence>
<organism evidence="4 5">
    <name type="scientific">Parnassius mnemosyne</name>
    <name type="common">clouded apollo</name>
    <dbReference type="NCBI Taxonomy" id="213953"/>
    <lineage>
        <taxon>Eukaryota</taxon>
        <taxon>Metazoa</taxon>
        <taxon>Ecdysozoa</taxon>
        <taxon>Arthropoda</taxon>
        <taxon>Hexapoda</taxon>
        <taxon>Insecta</taxon>
        <taxon>Pterygota</taxon>
        <taxon>Neoptera</taxon>
        <taxon>Endopterygota</taxon>
        <taxon>Lepidoptera</taxon>
        <taxon>Glossata</taxon>
        <taxon>Ditrysia</taxon>
        <taxon>Papilionoidea</taxon>
        <taxon>Papilionidae</taxon>
        <taxon>Parnassiinae</taxon>
        <taxon>Parnassini</taxon>
        <taxon>Parnassius</taxon>
        <taxon>Driopa</taxon>
    </lineage>
</organism>
<feature type="compositionally biased region" description="Polar residues" evidence="2">
    <location>
        <begin position="161"/>
        <end position="170"/>
    </location>
</feature>
<sequence length="170" mass="18734">MADGSAHTAHFDVDATLQELRRYVADNLQLRLGEFSLWTAFPRQELTESESTLRQLRLAPSAALLVLPRRTPTVVASPTTFSTILTFLTQLFTSLILELSQQVYAWLSARLFPGARPAPSSSPSPDASPSPPPAPQQPGLRRRVNIHRLAGDTNSDDENNIRNGNSTQQM</sequence>
<dbReference type="GO" id="GO:0036503">
    <property type="term" value="P:ERAD pathway"/>
    <property type="evidence" value="ECO:0007669"/>
    <property type="project" value="TreeGrafter"/>
</dbReference>
<evidence type="ECO:0000256" key="1">
    <source>
        <dbReference type="ARBA" id="ARBA00040925"/>
    </source>
</evidence>
<dbReference type="PROSITE" id="PS50033">
    <property type="entry name" value="UBX"/>
    <property type="match status" value="1"/>
</dbReference>
<dbReference type="Proteomes" id="UP001314205">
    <property type="component" value="Unassembled WGS sequence"/>
</dbReference>
<reference evidence="4 5" key="1">
    <citation type="submission" date="2023-11" db="EMBL/GenBank/DDBJ databases">
        <authorList>
            <person name="Hedman E."/>
            <person name="Englund M."/>
            <person name="Stromberg M."/>
            <person name="Nyberg Akerstrom W."/>
            <person name="Nylinder S."/>
            <person name="Jareborg N."/>
            <person name="Kallberg Y."/>
            <person name="Kronander E."/>
        </authorList>
    </citation>
    <scope>NUCLEOTIDE SEQUENCE [LARGE SCALE GENOMIC DNA]</scope>
</reference>
<dbReference type="Pfam" id="PF00789">
    <property type="entry name" value="UBX"/>
    <property type="match status" value="1"/>
</dbReference>
<feature type="compositionally biased region" description="Pro residues" evidence="2">
    <location>
        <begin position="120"/>
        <end position="136"/>
    </location>
</feature>
<proteinExistence type="predicted"/>
<dbReference type="SUPFAM" id="SSF54236">
    <property type="entry name" value="Ubiquitin-like"/>
    <property type="match status" value="1"/>
</dbReference>
<feature type="region of interest" description="Disordered" evidence="2">
    <location>
        <begin position="115"/>
        <end position="170"/>
    </location>
</feature>
<protein>
    <recommendedName>
        <fullName evidence="1">UBX domain-containing protein 4</fullName>
    </recommendedName>
</protein>
<dbReference type="PANTHER" id="PTHR46424">
    <property type="entry name" value="UBX DOMAIN-CONTAINING PROTEIN 4"/>
    <property type="match status" value="1"/>
</dbReference>
<dbReference type="InterPro" id="IPR001012">
    <property type="entry name" value="UBX_dom"/>
</dbReference>
<evidence type="ECO:0000313" key="5">
    <source>
        <dbReference type="Proteomes" id="UP001314205"/>
    </source>
</evidence>
<evidence type="ECO:0000256" key="2">
    <source>
        <dbReference type="SAM" id="MobiDB-lite"/>
    </source>
</evidence>
<dbReference type="GO" id="GO:0005783">
    <property type="term" value="C:endoplasmic reticulum"/>
    <property type="evidence" value="ECO:0007669"/>
    <property type="project" value="TreeGrafter"/>
</dbReference>
<dbReference type="EMBL" id="CAVLGL010000091">
    <property type="protein sequence ID" value="CAK1594911.1"/>
    <property type="molecule type" value="Genomic_DNA"/>
</dbReference>
<feature type="domain" description="UBX" evidence="3">
    <location>
        <begin position="1"/>
        <end position="66"/>
    </location>
</feature>
<gene>
    <name evidence="4" type="ORF">PARMNEM_LOCUS14473</name>
</gene>
<name>A0AAV1LHE5_9NEOP</name>
<comment type="caution">
    <text evidence="4">The sequence shown here is derived from an EMBL/GenBank/DDBJ whole genome shotgun (WGS) entry which is preliminary data.</text>
</comment>
<evidence type="ECO:0000313" key="4">
    <source>
        <dbReference type="EMBL" id="CAK1594911.1"/>
    </source>
</evidence>
<keyword evidence="5" id="KW-1185">Reference proteome</keyword>
<accession>A0AAV1LHE5</accession>
<dbReference type="AlphaFoldDB" id="A0AAV1LHE5"/>
<dbReference type="Gene3D" id="3.10.20.90">
    <property type="entry name" value="Phosphatidylinositol 3-kinase Catalytic Subunit, Chain A, domain 1"/>
    <property type="match status" value="1"/>
</dbReference>
<dbReference type="PANTHER" id="PTHR46424:SF1">
    <property type="entry name" value="UBX DOMAIN-CONTAINING PROTEIN 4"/>
    <property type="match status" value="1"/>
</dbReference>
<dbReference type="SMART" id="SM00166">
    <property type="entry name" value="UBX"/>
    <property type="match status" value="1"/>
</dbReference>
<dbReference type="InterPro" id="IPR029071">
    <property type="entry name" value="Ubiquitin-like_domsf"/>
</dbReference>